<evidence type="ECO:0000259" key="2">
    <source>
        <dbReference type="Pfam" id="PF13581"/>
    </source>
</evidence>
<feature type="domain" description="Histidine kinase/HSP90-like ATPase" evidence="2">
    <location>
        <begin position="43"/>
        <end position="126"/>
    </location>
</feature>
<sequence length="132" mass="14113">MTSSPPDRAPTLLLDTPPLLSAPQRARDLAVAAVLAWDLPVPVDELCLLAGELTANAVVHAATRLTIGIQARADAVRIEVTDRDSRLPLLSAPHLAQESHRGLMLVAALATRWGVESRDDGKVVWAEVDFPA</sequence>
<dbReference type="CDD" id="cd16936">
    <property type="entry name" value="HATPase_RsbW-like"/>
    <property type="match status" value="1"/>
</dbReference>
<proteinExistence type="predicted"/>
<keyword evidence="4" id="KW-1185">Reference proteome</keyword>
<gene>
    <name evidence="3" type="ORF">Acor_79450</name>
</gene>
<keyword evidence="1" id="KW-0418">Kinase</keyword>
<dbReference type="PANTHER" id="PTHR35526">
    <property type="entry name" value="ANTI-SIGMA-F FACTOR RSBW-RELATED"/>
    <property type="match status" value="1"/>
</dbReference>
<accession>A0A5M3WAP9</accession>
<dbReference type="InterPro" id="IPR036890">
    <property type="entry name" value="HATPase_C_sf"/>
</dbReference>
<dbReference type="PANTHER" id="PTHR35526:SF3">
    <property type="entry name" value="ANTI-SIGMA-F FACTOR RSBW"/>
    <property type="match status" value="1"/>
</dbReference>
<dbReference type="RefSeq" id="WP_155341836.1">
    <property type="nucleotide sequence ID" value="NZ_BAAABN010000051.1"/>
</dbReference>
<dbReference type="InterPro" id="IPR050267">
    <property type="entry name" value="Anti-sigma-factor_SerPK"/>
</dbReference>
<organism evidence="3 4">
    <name type="scientific">Acrocarpospora corrugata</name>
    <dbReference type="NCBI Taxonomy" id="35763"/>
    <lineage>
        <taxon>Bacteria</taxon>
        <taxon>Bacillati</taxon>
        <taxon>Actinomycetota</taxon>
        <taxon>Actinomycetes</taxon>
        <taxon>Streptosporangiales</taxon>
        <taxon>Streptosporangiaceae</taxon>
        <taxon>Acrocarpospora</taxon>
    </lineage>
</organism>
<dbReference type="AlphaFoldDB" id="A0A5M3WAP9"/>
<dbReference type="SUPFAM" id="SSF55874">
    <property type="entry name" value="ATPase domain of HSP90 chaperone/DNA topoisomerase II/histidine kinase"/>
    <property type="match status" value="1"/>
</dbReference>
<dbReference type="OrthoDB" id="3852753at2"/>
<evidence type="ECO:0000313" key="4">
    <source>
        <dbReference type="Proteomes" id="UP000334990"/>
    </source>
</evidence>
<keyword evidence="1" id="KW-0808">Transferase</keyword>
<reference evidence="3 4" key="1">
    <citation type="submission" date="2019-10" db="EMBL/GenBank/DDBJ databases">
        <title>Whole genome shotgun sequence of Acrocarpospora corrugata NBRC 13972.</title>
        <authorList>
            <person name="Ichikawa N."/>
            <person name="Kimura A."/>
            <person name="Kitahashi Y."/>
            <person name="Komaki H."/>
            <person name="Oguchi A."/>
        </authorList>
    </citation>
    <scope>NUCLEOTIDE SEQUENCE [LARGE SCALE GENOMIC DNA]</scope>
    <source>
        <strain evidence="3 4">NBRC 13972</strain>
    </source>
</reference>
<dbReference type="Gene3D" id="3.30.565.10">
    <property type="entry name" value="Histidine kinase-like ATPase, C-terminal domain"/>
    <property type="match status" value="1"/>
</dbReference>
<keyword evidence="1" id="KW-0723">Serine/threonine-protein kinase</keyword>
<dbReference type="Proteomes" id="UP000334990">
    <property type="component" value="Unassembled WGS sequence"/>
</dbReference>
<dbReference type="Pfam" id="PF13581">
    <property type="entry name" value="HATPase_c_2"/>
    <property type="match status" value="1"/>
</dbReference>
<dbReference type="EMBL" id="BLAD01000116">
    <property type="protein sequence ID" value="GES05876.1"/>
    <property type="molecule type" value="Genomic_DNA"/>
</dbReference>
<dbReference type="InterPro" id="IPR003594">
    <property type="entry name" value="HATPase_dom"/>
</dbReference>
<protein>
    <recommendedName>
        <fullName evidence="2">Histidine kinase/HSP90-like ATPase domain-containing protein</fullName>
    </recommendedName>
</protein>
<evidence type="ECO:0000256" key="1">
    <source>
        <dbReference type="ARBA" id="ARBA00022527"/>
    </source>
</evidence>
<dbReference type="GO" id="GO:0004674">
    <property type="term" value="F:protein serine/threonine kinase activity"/>
    <property type="evidence" value="ECO:0007669"/>
    <property type="project" value="UniProtKB-KW"/>
</dbReference>
<evidence type="ECO:0000313" key="3">
    <source>
        <dbReference type="EMBL" id="GES05876.1"/>
    </source>
</evidence>
<name>A0A5M3WAP9_9ACTN</name>
<comment type="caution">
    <text evidence="3">The sequence shown here is derived from an EMBL/GenBank/DDBJ whole genome shotgun (WGS) entry which is preliminary data.</text>
</comment>